<evidence type="ECO:0000256" key="4">
    <source>
        <dbReference type="ARBA" id="ARBA00022730"/>
    </source>
</evidence>
<evidence type="ECO:0000256" key="8">
    <source>
        <dbReference type="ARBA" id="ARBA00022884"/>
    </source>
</evidence>
<comment type="function">
    <text evidence="10">One of several proteins that assist in the late maturation steps of the functional core of the 30S ribosomal subunit. Helps release RbfA from mature subunits. May play a role in the assembly of ribosomal proteins into the subunit. Circularly permuted GTPase that catalyzes slow GTP hydrolysis, GTPase activity is stimulated by the 30S ribosomal subunit.</text>
</comment>
<feature type="binding site" evidence="10">
    <location>
        <position position="373"/>
    </location>
    <ligand>
        <name>Zn(2+)</name>
        <dbReference type="ChEBI" id="CHEBI:29105"/>
    </ligand>
</feature>
<evidence type="ECO:0000313" key="13">
    <source>
        <dbReference type="EMBL" id="MBR7839206.1"/>
    </source>
</evidence>
<feature type="domain" description="CP-type G" evidence="12">
    <location>
        <begin position="182"/>
        <end position="337"/>
    </location>
</feature>
<dbReference type="PROSITE" id="PS51721">
    <property type="entry name" value="G_CP"/>
    <property type="match status" value="1"/>
</dbReference>
<evidence type="ECO:0000256" key="10">
    <source>
        <dbReference type="HAMAP-Rule" id="MF_01820"/>
    </source>
</evidence>
<keyword evidence="14" id="KW-1185">Reference proteome</keyword>
<keyword evidence="8 10" id="KW-0694">RNA-binding</keyword>
<evidence type="ECO:0000256" key="6">
    <source>
        <dbReference type="ARBA" id="ARBA00022801"/>
    </source>
</evidence>
<comment type="subcellular location">
    <subcellularLocation>
        <location evidence="10">Cytoplasm</location>
    </subcellularLocation>
</comment>
<dbReference type="SUPFAM" id="SSF52540">
    <property type="entry name" value="P-loop containing nucleoside triphosphate hydrolases"/>
    <property type="match status" value="1"/>
</dbReference>
<comment type="cofactor">
    <cofactor evidence="10">
        <name>Zn(2+)</name>
        <dbReference type="ChEBI" id="CHEBI:29105"/>
    </cofactor>
    <text evidence="10">Binds 1 zinc ion per subunit.</text>
</comment>
<dbReference type="InterPro" id="IPR010914">
    <property type="entry name" value="RsgA_GTPase_dom"/>
</dbReference>
<feature type="binding site" evidence="10">
    <location>
        <begin position="279"/>
        <end position="287"/>
    </location>
    <ligand>
        <name>GTP</name>
        <dbReference type="ChEBI" id="CHEBI:37565"/>
    </ligand>
</feature>
<dbReference type="PANTHER" id="PTHR32120:SF10">
    <property type="entry name" value="SMALL RIBOSOMAL SUBUNIT BIOGENESIS GTPASE RSGA"/>
    <property type="match status" value="1"/>
</dbReference>
<dbReference type="Pfam" id="PF03193">
    <property type="entry name" value="RsgA_GTPase"/>
    <property type="match status" value="1"/>
</dbReference>
<feature type="binding site" evidence="10">
    <location>
        <begin position="229"/>
        <end position="232"/>
    </location>
    <ligand>
        <name>GTP</name>
        <dbReference type="ChEBI" id="CHEBI:37565"/>
    </ligand>
</feature>
<keyword evidence="7 10" id="KW-0862">Zinc</keyword>
<dbReference type="GO" id="GO:0005525">
    <property type="term" value="F:GTP binding"/>
    <property type="evidence" value="ECO:0007669"/>
    <property type="project" value="UniProtKB-UniRule"/>
</dbReference>
<evidence type="ECO:0000256" key="2">
    <source>
        <dbReference type="ARBA" id="ARBA00022517"/>
    </source>
</evidence>
<keyword evidence="6 10" id="KW-0378">Hydrolase</keyword>
<keyword evidence="2 10" id="KW-0690">Ribosome biogenesis</keyword>
<dbReference type="Proteomes" id="UP000675781">
    <property type="component" value="Unassembled WGS sequence"/>
</dbReference>
<evidence type="ECO:0000259" key="12">
    <source>
        <dbReference type="PROSITE" id="PS51721"/>
    </source>
</evidence>
<evidence type="ECO:0000256" key="7">
    <source>
        <dbReference type="ARBA" id="ARBA00022833"/>
    </source>
</evidence>
<feature type="binding site" evidence="10">
    <location>
        <position position="360"/>
    </location>
    <ligand>
        <name>Zn(2+)</name>
        <dbReference type="ChEBI" id="CHEBI:29105"/>
    </ligand>
</feature>
<dbReference type="CDD" id="cd01854">
    <property type="entry name" value="YjeQ_EngC"/>
    <property type="match status" value="1"/>
</dbReference>
<dbReference type="NCBIfam" id="TIGR00157">
    <property type="entry name" value="ribosome small subunit-dependent GTPase A"/>
    <property type="match status" value="1"/>
</dbReference>
<organism evidence="13 14">
    <name type="scientific">Actinospica durhamensis</name>
    <dbReference type="NCBI Taxonomy" id="1508375"/>
    <lineage>
        <taxon>Bacteria</taxon>
        <taxon>Bacillati</taxon>
        <taxon>Actinomycetota</taxon>
        <taxon>Actinomycetes</taxon>
        <taxon>Catenulisporales</taxon>
        <taxon>Actinospicaceae</taxon>
        <taxon>Actinospica</taxon>
    </lineage>
</organism>
<evidence type="ECO:0000256" key="9">
    <source>
        <dbReference type="ARBA" id="ARBA00023134"/>
    </source>
</evidence>
<dbReference type="GO" id="GO:0019843">
    <property type="term" value="F:rRNA binding"/>
    <property type="evidence" value="ECO:0007669"/>
    <property type="project" value="UniProtKB-KW"/>
</dbReference>
<dbReference type="Gene3D" id="1.10.40.50">
    <property type="entry name" value="Probable gtpase engc, domain 3"/>
    <property type="match status" value="1"/>
</dbReference>
<keyword evidence="3 10" id="KW-0479">Metal-binding</keyword>
<dbReference type="GO" id="GO:0005737">
    <property type="term" value="C:cytoplasm"/>
    <property type="evidence" value="ECO:0007669"/>
    <property type="project" value="UniProtKB-SubCell"/>
</dbReference>
<protein>
    <recommendedName>
        <fullName evidence="10">Small ribosomal subunit biogenesis GTPase RsgA</fullName>
        <ecNumber evidence="10">3.6.1.-</ecNumber>
    </recommendedName>
</protein>
<dbReference type="Gene3D" id="3.40.50.300">
    <property type="entry name" value="P-loop containing nucleotide triphosphate hydrolases"/>
    <property type="match status" value="1"/>
</dbReference>
<evidence type="ECO:0000256" key="1">
    <source>
        <dbReference type="ARBA" id="ARBA00022490"/>
    </source>
</evidence>
<keyword evidence="1 10" id="KW-0963">Cytoplasm</keyword>
<feature type="binding site" evidence="10">
    <location>
        <position position="365"/>
    </location>
    <ligand>
        <name>Zn(2+)</name>
        <dbReference type="ChEBI" id="CHEBI:29105"/>
    </ligand>
</feature>
<dbReference type="HAMAP" id="MF_01820">
    <property type="entry name" value="GTPase_RsgA"/>
    <property type="match status" value="1"/>
</dbReference>
<dbReference type="GO" id="GO:0003924">
    <property type="term" value="F:GTPase activity"/>
    <property type="evidence" value="ECO:0007669"/>
    <property type="project" value="UniProtKB-UniRule"/>
</dbReference>
<dbReference type="InterPro" id="IPR030378">
    <property type="entry name" value="G_CP_dom"/>
</dbReference>
<evidence type="ECO:0000313" key="14">
    <source>
        <dbReference type="Proteomes" id="UP000675781"/>
    </source>
</evidence>
<evidence type="ECO:0000256" key="3">
    <source>
        <dbReference type="ARBA" id="ARBA00022723"/>
    </source>
</evidence>
<proteinExistence type="inferred from homology"/>
<dbReference type="RefSeq" id="WP_212533646.1">
    <property type="nucleotide sequence ID" value="NZ_JAGSOG010000395.1"/>
</dbReference>
<accession>A0A941EXT3</accession>
<dbReference type="InterPro" id="IPR027417">
    <property type="entry name" value="P-loop_NTPase"/>
</dbReference>
<dbReference type="GO" id="GO:0046872">
    <property type="term" value="F:metal ion binding"/>
    <property type="evidence" value="ECO:0007669"/>
    <property type="project" value="UniProtKB-KW"/>
</dbReference>
<dbReference type="AlphaFoldDB" id="A0A941EXT3"/>
<comment type="similarity">
    <text evidence="10">Belongs to the TRAFAC class YlqF/YawG GTPase family. RsgA subfamily.</text>
</comment>
<feature type="binding site" evidence="10">
    <location>
        <position position="367"/>
    </location>
    <ligand>
        <name>Zn(2+)</name>
        <dbReference type="ChEBI" id="CHEBI:29105"/>
    </ligand>
</feature>
<comment type="caution">
    <text evidence="13">The sequence shown here is derived from an EMBL/GenBank/DDBJ whole genome shotgun (WGS) entry which is preliminary data.</text>
</comment>
<sequence length="430" mass="45019">MTHLNPNPTDTSFPYILGWDSALESAFAPYRSAGLVPGRIARVDRGLCDVLIADDQFADVVDINADVDIETDAGTYGAAEAVTDRDGNAGGDADALPGVAESRLELQVRERRRKRLRVVRADWSAIASSDPTRNPCTGDWAAVACALDDVVPPSAVGFTAVTTIRALLPRRTAVVRGSAGERSDGQVLAANVDYVLLGISLAAKPDAGRLERLLALAWESGACPVVVLTKADAPHDPAWVDEVVALAPGVSVLVVSALTGAGMDELVALLGSGTAALLGQSGVGKSTLTNALAGSDVMAVASTRSVDEKGRHTTTTRELIPLPSGGALIDTPGLRSVGLFGGEAGVDQAFRDVLELAASCRFADCAHSSEPGCAVTEAVAVGALPQRRLDSYRRLLRENAWVASRSDARVAAERQREWKLRSRSSNPARP</sequence>
<keyword evidence="4 10" id="KW-0699">rRNA-binding</keyword>
<keyword evidence="9 10" id="KW-0342">GTP-binding</keyword>
<dbReference type="PROSITE" id="PS50936">
    <property type="entry name" value="ENGC_GTPASE"/>
    <property type="match status" value="1"/>
</dbReference>
<reference evidence="13" key="1">
    <citation type="submission" date="2021-04" db="EMBL/GenBank/DDBJ databases">
        <title>Genome based classification of Actinospica acidithermotolerans sp. nov., an actinobacterium isolated from an Indonesian hot spring.</title>
        <authorList>
            <person name="Kusuma A.B."/>
            <person name="Putra K.E."/>
            <person name="Nafisah S."/>
            <person name="Loh J."/>
            <person name="Nouioui I."/>
            <person name="Goodfellow M."/>
        </authorList>
    </citation>
    <scope>NUCLEOTIDE SEQUENCE</scope>
    <source>
        <strain evidence="13">CSCA 57</strain>
    </source>
</reference>
<dbReference type="PANTHER" id="PTHR32120">
    <property type="entry name" value="SMALL RIBOSOMAL SUBUNIT BIOGENESIS GTPASE RSGA"/>
    <property type="match status" value="1"/>
</dbReference>
<name>A0A941EXT3_9ACTN</name>
<dbReference type="GO" id="GO:0042274">
    <property type="term" value="P:ribosomal small subunit biogenesis"/>
    <property type="evidence" value="ECO:0007669"/>
    <property type="project" value="UniProtKB-UniRule"/>
</dbReference>
<dbReference type="EMBL" id="JAGSOG010000395">
    <property type="protein sequence ID" value="MBR7839206.1"/>
    <property type="molecule type" value="Genomic_DNA"/>
</dbReference>
<evidence type="ECO:0000256" key="5">
    <source>
        <dbReference type="ARBA" id="ARBA00022741"/>
    </source>
</evidence>
<keyword evidence="5 10" id="KW-0547">Nucleotide-binding</keyword>
<comment type="subunit">
    <text evidence="10">Monomer. Associates with 30S ribosomal subunit, binds 16S rRNA.</text>
</comment>
<feature type="domain" description="EngC GTPase" evidence="11">
    <location>
        <begin position="190"/>
        <end position="335"/>
    </location>
</feature>
<evidence type="ECO:0000259" key="11">
    <source>
        <dbReference type="PROSITE" id="PS50936"/>
    </source>
</evidence>
<dbReference type="InterPro" id="IPR004881">
    <property type="entry name" value="Ribosome_biogen_GTPase_RsgA"/>
</dbReference>
<gene>
    <name evidence="10 13" type="primary">rsgA</name>
    <name evidence="13" type="ORF">KDL01_38445</name>
</gene>
<dbReference type="EC" id="3.6.1.-" evidence="10"/>